<dbReference type="EMBL" id="MF448340">
    <property type="protein sequence ID" value="ASU00135.1"/>
    <property type="molecule type" value="Genomic_DNA"/>
</dbReference>
<protein>
    <submittedName>
        <fullName evidence="1">Hinge long tail fiber proximal connector</fullName>
    </submittedName>
</protein>
<evidence type="ECO:0000313" key="2">
    <source>
        <dbReference type="Proteomes" id="UP000226092"/>
    </source>
</evidence>
<sequence length="1259" mass="140566">MAELVISSISNGGIKSNKLSENFSGLNQIKISPKTDTQNKIASINGYSINPVEIDGLECISINNDLSVGIRDVFNFKNSTDVNRFEGWINSIGSGIILMISHGENITTTSINNYFKKIGCIGWSNHWNPSTNTQNTRYAAIYDCGLKKVMVEQFGVSSLINVSLEVVFDTFNDIGVVGYGNNIISDQQEYINEKSKTAEFKTFMNKTLISDMVVNWGETLRFSLETYRDDLAAAAGESIRLYYIGYNGNTSVTSGYVSSLDTSGQWDFVYNDFVVPTTIDRLTVYATSWPVKSQYIGTTGVRTVSVFRKKPVVVKSGTASFGQWGFITEDAIETSGDIAGRIKEKNITAFEYGNLENVSFPHFTYNDGKYIKDPKLVVGKKFSYFISMVYTDTNVPVNRVGSGSDDTIFIGMTTKTHPTGMGHIVTYAGKTITTNEIISCNKEYLYKLEIDSPSMKFYVNGVLVGSTTIEDLARREFEEIRVGSEMSGYIISSEYEDYELPNNSRYYEYPQSEKLPFIKGSSPASGVYYSGSNITPDAGGGWLYCGIGSQLIPAGMKTGSKAYVTIVENNGATLNTGIEMNKRYEVIAERQPAQGLQPRHMFFFRKDGVNWISAGNMSNLKFDVDCYTDPDIISEKPTISWVKNNKYTFNFNGGTMVDIPPVYLINKSGYATFNFIFGYTDFNMYLLDGRSSNTQELQGGWLYISKQKTLTFSSTYMSIVQLDGKPYNGEVITPNIPHSIVVELKKGSVIRNIGGRYSKTECLNGQIWDINIVGDNDSRAYINTQESRFNYYSTGIEDQNNAGVLVYDTVDLSKWKMSDELNSPISVVSNNRFKFVKDVSEGGMTYHLNLPAKGRYRIEYDIDCPRPLFLKDVYGTTVGVGQILKSLPYGRFKGVIYHNHTESSHDSGLYICVPNARNGDVVTVRSLVAYSTKTDAIGYNVAGASYFFNTFEEPQMIGNTMSSWVPNLSNNNYLNILPAWLPQKDSWRLRFVGDNFSSGYYLDNTDKTHGIFITLSSTTLQFVVKNRGSNISNITINHGMTVGKEFDIDIQYNFPDLYIRTNSVISNSTYNHVDGISSDMCMRNSSCIIKQIDMIESTNTVSSSRVYNLVDNGYIIPENDVIQNTLTFRKKLRSVLLKTGGGVVGWDSVLGDVAGNGRLKDDIYIYNNRISKIVSGGSTHSMVIEFEGKVTPYSQLEVTLKIGGILQTKYAYIGTDNYVISKDIDVDNWLEPSSQYKVIDIRPIGLVGVKLQTVNWKKV</sequence>
<name>A0A223LDM3_9CAUD</name>
<proteinExistence type="predicted"/>
<keyword evidence="2" id="KW-1185">Reference proteome</keyword>
<dbReference type="RefSeq" id="YP_009834315.1">
    <property type="nucleotide sequence ID" value="NC_048673.1"/>
</dbReference>
<organism evidence="1 2">
    <name type="scientific">Aeromonas phage AS-zj</name>
    <dbReference type="NCBI Taxonomy" id="2024208"/>
    <lineage>
        <taxon>Viruses</taxon>
        <taxon>Duplodnaviria</taxon>
        <taxon>Heunggongvirae</taxon>
        <taxon>Uroviricota</taxon>
        <taxon>Caudoviricetes</taxon>
        <taxon>Pantevenvirales</taxon>
        <taxon>Straboviridae</taxon>
        <taxon>Emmerichvirinae</taxon>
        <taxon>Ceceduovirus</taxon>
        <taxon>Ceceduovirus aszj</taxon>
    </lineage>
</organism>
<dbReference type="GeneID" id="55604382"/>
<accession>A0A223LDM3</accession>
<dbReference type="KEGG" id="vg:55604382"/>
<dbReference type="Proteomes" id="UP000226092">
    <property type="component" value="Segment"/>
</dbReference>
<reference evidence="1 2" key="1">
    <citation type="submission" date="2017-07" db="EMBL/GenBank/DDBJ databases">
        <title>In vitro design and evaluation of phage cocktails against multidrug-resistant Aeromonas salmonicida.</title>
        <authorList>
            <person name="Chen L."/>
            <person name="Yuan S."/>
            <person name="Ma Y."/>
        </authorList>
    </citation>
    <scope>NUCLEOTIDE SEQUENCE [LARGE SCALE GENOMIC DNA]</scope>
</reference>
<evidence type="ECO:0000313" key="1">
    <source>
        <dbReference type="EMBL" id="ASU00135.1"/>
    </source>
</evidence>